<comment type="function">
    <text evidence="6">Sequence-specific RNA-binding protein that regulates translation and mRNA stability by binding the 3'-UTR of target mRNAs. Binds the APUM-binding elements (APBEs) in the 3'-UTR mRNA sequence of CLV1, PNH, WUS and FAS2.</text>
</comment>
<dbReference type="OrthoDB" id="668540at2759"/>
<dbReference type="InterPro" id="IPR033133">
    <property type="entry name" value="PUM-HD"/>
</dbReference>
<dbReference type="GO" id="GO:0006417">
    <property type="term" value="P:regulation of translation"/>
    <property type="evidence" value="ECO:0007669"/>
    <property type="project" value="UniProtKB-KW"/>
</dbReference>
<feature type="repeat" description="Pumilio" evidence="7">
    <location>
        <begin position="796"/>
        <end position="831"/>
    </location>
</feature>
<dbReference type="CDD" id="cd07920">
    <property type="entry name" value="Pumilio"/>
    <property type="match status" value="1"/>
</dbReference>
<sequence>MVTETHLEMLSNMGMSPMLESNEGSYGEDLEEELGLLLREQHQQAESDRERELNIYRSGSAPPTVEGSLTAVGGLFGHGGHESLADFAESRSSNGVMSEEDLRADPAYLSYYYSHVKLNPRLPPPVLSKEDWRFAQRLQAGSSGLGGIGDRRKVNRVDGGGGRSLFSMPPGFSSQKEESEVDSRKTRSSSEWLDSGGDGLIGLSGLELGGRQKSLADIIQDDLGRASPIPGHPSRPASRNAFDDSAETLISTDAQLGHFDAVSGENAHNMARIQSIEAVVSHPFESFGASLSRSTTPDPQLMATAPSPHLPPVGVRYTTTDKKNINDLAASLSGMSLSENGILDEENHLPLQIQQEIDDHQNFPFDLQGGERRFEQHSYMKTSESGHLDMPSIPLTAKPLYPHLGKNNGALANQNRSPLMVDGQAELRKSTNTAGSPIHLQNLDGTNAAFTSYGVGGFSINPALPSMIPNQMGSGNSHPLFENSAAASVLTAPGMDSRALGGGLPTGLNLTGMTEFQNLNQMGNHAAASAFQVPLMDPLYIQYLRTAEYAAQVAANDPSMGRNYMGNSYVDLLQKAYLGSLLSPQKSQYAAPYLNKTGILNHGYYNPTYGLGMSYPGSPLGSPVLSEFPVGPGSPIRHNERNMHFPSGLRNLSGGVMGSWHLDNDESFASSLLEEFKSSKTKCFELSDIAGYVVEFSADQYGSRFIQQKLETATMEEKNMVFKEIIPQALSLMTDVFGNYVIQKFFEHGSATQIRELANKLTGHVLALSLQMYGCRVIQKAIEVVGLDQQTKMVAELDGHIMRCVRDQNGNHVIQKCIECIPEDAIQFIISSFYDQVVTLSTHPYGCRVIQRVLEHCRDPETQRIAMDEILQCVCMLAQDQYGNYVVQHVLEHGKPHERSAIIKKLAGQIVQMSQQKFASNVVEKCLTFGGLAERQILVNEMLGSTDENEPLQAMMKDQFANYVVQKVLETCDDQQRELILSRIKVHLNALKKYTYGKHIVARVEKLVAAGAAMARDGPNWHGLLKWSLSHSDGTCLPRTISEEDRKWFMEAMQAQAVDVIKRMKEIALVMKTPEHVLEAQGVTTADLEDMLDELQEHVESIDMANDLHSVGGLVPLIGYLRNSHAQIRAKAADVVTTIVQNNPTSQQLVMEANGLEPLLSNFTSDPVLLVRTKALGAISSLIQHNKPGITAFRLANCYAALKDALCSESGRFQRKALNLIHYLLHENNSDCSVVTELGFPRIMMHLVSSDEADVREAALRGLLKLAADWTERTSNLAEKDEKLKQVLQVRIHAISSMGPDDLEAAREERQLIDSLWSACYNEPSPLREKGLLVLSIDDVLLPDVASKLFEPPPRVWAPNRTSLGGSSGNEKKEVPLLLGLGPSHQETQVHSHPNSDGEL</sequence>
<comment type="caution">
    <text evidence="10">The sequence shown here is derived from an EMBL/GenBank/DDBJ whole genome shotgun (WGS) entry which is preliminary data.</text>
</comment>
<proteinExistence type="predicted"/>
<reference evidence="10 11" key="1">
    <citation type="journal article" date="2019" name="Nat. Plants">
        <title>Stout camphor tree genome fills gaps in understanding of flowering plant genome evolution.</title>
        <authorList>
            <person name="Chaw S.M."/>
            <person name="Liu Y.C."/>
            <person name="Wu Y.W."/>
            <person name="Wang H.Y."/>
            <person name="Lin C.I."/>
            <person name="Wu C.S."/>
            <person name="Ke H.M."/>
            <person name="Chang L.Y."/>
            <person name="Hsu C.Y."/>
            <person name="Yang H.T."/>
            <person name="Sudianto E."/>
            <person name="Hsu M.H."/>
            <person name="Wu K.P."/>
            <person name="Wang L.N."/>
            <person name="Leebens-Mack J.H."/>
            <person name="Tsai I.J."/>
        </authorList>
    </citation>
    <scope>NUCLEOTIDE SEQUENCE [LARGE SCALE GENOMIC DNA]</scope>
    <source>
        <strain evidence="11">cv. Chaw 1501</strain>
        <tissue evidence="10">Young leaves</tissue>
    </source>
</reference>
<dbReference type="SUPFAM" id="SSF48371">
    <property type="entry name" value="ARM repeat"/>
    <property type="match status" value="2"/>
</dbReference>
<evidence type="ECO:0000256" key="4">
    <source>
        <dbReference type="ARBA" id="ARBA00022845"/>
    </source>
</evidence>
<dbReference type="STRING" id="337451.A0A3S3NTB6"/>
<evidence type="ECO:0000256" key="3">
    <source>
        <dbReference type="ARBA" id="ARBA00022737"/>
    </source>
</evidence>
<keyword evidence="4" id="KW-0810">Translation regulation</keyword>
<dbReference type="Pfam" id="PF07990">
    <property type="entry name" value="NABP"/>
    <property type="match status" value="1"/>
</dbReference>
<evidence type="ECO:0000256" key="1">
    <source>
        <dbReference type="ARBA" id="ARBA00004496"/>
    </source>
</evidence>
<feature type="repeat" description="Pumilio" evidence="7">
    <location>
        <begin position="832"/>
        <end position="867"/>
    </location>
</feature>
<dbReference type="SMART" id="SM00025">
    <property type="entry name" value="Pumilio"/>
    <property type="match status" value="8"/>
</dbReference>
<dbReference type="Pfam" id="PF00806">
    <property type="entry name" value="PUF"/>
    <property type="match status" value="8"/>
</dbReference>
<keyword evidence="11" id="KW-1185">Reference proteome</keyword>
<evidence type="ECO:0000313" key="11">
    <source>
        <dbReference type="Proteomes" id="UP000283530"/>
    </source>
</evidence>
<feature type="repeat" description="Pumilio" evidence="7">
    <location>
        <begin position="905"/>
        <end position="940"/>
    </location>
</feature>
<feature type="region of interest" description="Disordered" evidence="8">
    <location>
        <begin position="145"/>
        <end position="193"/>
    </location>
</feature>
<gene>
    <name evidence="10" type="ORF">CKAN_01499800</name>
</gene>
<evidence type="ECO:0000256" key="7">
    <source>
        <dbReference type="PROSITE-ProRule" id="PRU00317"/>
    </source>
</evidence>
<feature type="repeat" description="Pumilio" evidence="7">
    <location>
        <begin position="760"/>
        <end position="795"/>
    </location>
</feature>
<evidence type="ECO:0000256" key="6">
    <source>
        <dbReference type="ARBA" id="ARBA00055193"/>
    </source>
</evidence>
<dbReference type="InterPro" id="IPR013918">
    <property type="entry name" value="Nucleotide_exch_fac_Fes1"/>
</dbReference>
<dbReference type="Proteomes" id="UP000283530">
    <property type="component" value="Unassembled WGS sequence"/>
</dbReference>
<dbReference type="PROSITE" id="PS50303">
    <property type="entry name" value="PUM_HD"/>
    <property type="match status" value="1"/>
</dbReference>
<dbReference type="GO" id="GO:0003729">
    <property type="term" value="F:mRNA binding"/>
    <property type="evidence" value="ECO:0007669"/>
    <property type="project" value="UniProtKB-ARBA"/>
</dbReference>
<dbReference type="InterPro" id="IPR012940">
    <property type="entry name" value="NABP"/>
</dbReference>
<feature type="repeat" description="Pumilio" evidence="7">
    <location>
        <begin position="869"/>
        <end position="904"/>
    </location>
</feature>
<evidence type="ECO:0000256" key="2">
    <source>
        <dbReference type="ARBA" id="ARBA00022490"/>
    </source>
</evidence>
<dbReference type="FunFam" id="1.25.10.10:FF:000004">
    <property type="entry name" value="Pumilio homolog 1 isoform 2"/>
    <property type="match status" value="1"/>
</dbReference>
<comment type="subcellular location">
    <subcellularLocation>
        <location evidence="1">Cytoplasm</location>
    </subcellularLocation>
</comment>
<name>A0A3S3NTB6_9MAGN</name>
<dbReference type="PANTHER" id="PTHR12537">
    <property type="entry name" value="RNA BINDING PROTEIN PUMILIO-RELATED"/>
    <property type="match status" value="1"/>
</dbReference>
<keyword evidence="2" id="KW-0963">Cytoplasm</keyword>
<dbReference type="Gene3D" id="1.25.10.10">
    <property type="entry name" value="Leucine-rich Repeat Variant"/>
    <property type="match status" value="2"/>
</dbReference>
<dbReference type="PROSITE" id="PS50302">
    <property type="entry name" value="PUM"/>
    <property type="match status" value="8"/>
</dbReference>
<feature type="region of interest" description="Disordered" evidence="8">
    <location>
        <begin position="290"/>
        <end position="313"/>
    </location>
</feature>
<keyword evidence="5" id="KW-0694">RNA-binding</keyword>
<dbReference type="InterPro" id="IPR011989">
    <property type="entry name" value="ARM-like"/>
</dbReference>
<dbReference type="GO" id="GO:0005737">
    <property type="term" value="C:cytoplasm"/>
    <property type="evidence" value="ECO:0007669"/>
    <property type="project" value="UniProtKB-SubCell"/>
</dbReference>
<dbReference type="InterPro" id="IPR001313">
    <property type="entry name" value="Pumilio_RNA-bd_rpt"/>
</dbReference>
<evidence type="ECO:0000313" key="10">
    <source>
        <dbReference type="EMBL" id="RWR86115.1"/>
    </source>
</evidence>
<feature type="repeat" description="Pumilio" evidence="7">
    <location>
        <begin position="941"/>
        <end position="982"/>
    </location>
</feature>
<feature type="compositionally biased region" description="Basic and acidic residues" evidence="8">
    <location>
        <begin position="175"/>
        <end position="185"/>
    </location>
</feature>
<feature type="repeat" description="Pumilio" evidence="7">
    <location>
        <begin position="724"/>
        <end position="759"/>
    </location>
</feature>
<feature type="region of interest" description="Disordered" evidence="8">
    <location>
        <begin position="1352"/>
        <end position="1400"/>
    </location>
</feature>
<dbReference type="PANTHER" id="PTHR12537:SF187">
    <property type="entry name" value="OS04G0276200 PROTEIN"/>
    <property type="match status" value="1"/>
</dbReference>
<dbReference type="InterPro" id="IPR033712">
    <property type="entry name" value="Pumilio_RNA-bd"/>
</dbReference>
<keyword evidence="3" id="KW-0677">Repeat</keyword>
<dbReference type="FunFam" id="1.25.10.10:FF:000157">
    <property type="entry name" value="Hsp70-binding protein 1"/>
    <property type="match status" value="1"/>
</dbReference>
<evidence type="ECO:0000256" key="8">
    <source>
        <dbReference type="SAM" id="MobiDB-lite"/>
    </source>
</evidence>
<organism evidence="10 11">
    <name type="scientific">Cinnamomum micranthum f. kanehirae</name>
    <dbReference type="NCBI Taxonomy" id="337451"/>
    <lineage>
        <taxon>Eukaryota</taxon>
        <taxon>Viridiplantae</taxon>
        <taxon>Streptophyta</taxon>
        <taxon>Embryophyta</taxon>
        <taxon>Tracheophyta</taxon>
        <taxon>Spermatophyta</taxon>
        <taxon>Magnoliopsida</taxon>
        <taxon>Magnoliidae</taxon>
        <taxon>Laurales</taxon>
        <taxon>Lauraceae</taxon>
        <taxon>Cinnamomum</taxon>
    </lineage>
</organism>
<protein>
    <submittedName>
        <fullName evidence="10">Pumilio 2-like protein</fullName>
    </submittedName>
</protein>
<feature type="compositionally biased region" description="Basic and acidic residues" evidence="8">
    <location>
        <begin position="1388"/>
        <end position="1400"/>
    </location>
</feature>
<dbReference type="EMBL" id="QPKB01000005">
    <property type="protein sequence ID" value="RWR86115.1"/>
    <property type="molecule type" value="Genomic_DNA"/>
</dbReference>
<evidence type="ECO:0000256" key="5">
    <source>
        <dbReference type="ARBA" id="ARBA00022884"/>
    </source>
</evidence>
<evidence type="ECO:0000259" key="9">
    <source>
        <dbReference type="PROSITE" id="PS50303"/>
    </source>
</evidence>
<accession>A0A3S3NTB6</accession>
<dbReference type="InterPro" id="IPR034085">
    <property type="entry name" value="TOG"/>
</dbReference>
<dbReference type="Pfam" id="PF08609">
    <property type="entry name" value="Fes1"/>
    <property type="match status" value="1"/>
</dbReference>
<feature type="repeat" description="Pumilio" evidence="7">
    <location>
        <begin position="688"/>
        <end position="723"/>
    </location>
</feature>
<feature type="domain" description="PUM-HD" evidence="9">
    <location>
        <begin position="668"/>
        <end position="1008"/>
    </location>
</feature>
<dbReference type="SMART" id="SM01349">
    <property type="entry name" value="TOG"/>
    <property type="match status" value="1"/>
</dbReference>
<dbReference type="InterPro" id="IPR016024">
    <property type="entry name" value="ARM-type_fold"/>
</dbReference>